<proteinExistence type="predicted"/>
<evidence type="ECO:0000313" key="2">
    <source>
        <dbReference type="EMBL" id="KAG0581978.1"/>
    </source>
</evidence>
<evidence type="ECO:0000313" key="3">
    <source>
        <dbReference type="Proteomes" id="UP000822688"/>
    </source>
</evidence>
<comment type="caution">
    <text evidence="2">The sequence shown here is derived from an EMBL/GenBank/DDBJ whole genome shotgun (WGS) entry which is preliminary data.</text>
</comment>
<evidence type="ECO:0000259" key="1">
    <source>
        <dbReference type="Pfam" id="PF24928"/>
    </source>
</evidence>
<gene>
    <name evidence="2" type="ORF">KC19_3G025200</name>
</gene>
<keyword evidence="3" id="KW-1185">Reference proteome</keyword>
<name>A0A8T0IHF3_CERPU</name>
<organism evidence="2 3">
    <name type="scientific">Ceratodon purpureus</name>
    <name type="common">Fire moss</name>
    <name type="synonym">Dicranum purpureum</name>
    <dbReference type="NCBI Taxonomy" id="3225"/>
    <lineage>
        <taxon>Eukaryota</taxon>
        <taxon>Viridiplantae</taxon>
        <taxon>Streptophyta</taxon>
        <taxon>Embryophyta</taxon>
        <taxon>Bryophyta</taxon>
        <taxon>Bryophytina</taxon>
        <taxon>Bryopsida</taxon>
        <taxon>Dicranidae</taxon>
        <taxon>Pseudoditrichales</taxon>
        <taxon>Ditrichaceae</taxon>
        <taxon>Ceratodon</taxon>
    </lineage>
</organism>
<dbReference type="Proteomes" id="UP000822688">
    <property type="component" value="Chromosome 3"/>
</dbReference>
<feature type="domain" description="DUF7748" evidence="1">
    <location>
        <begin position="6"/>
        <end position="93"/>
    </location>
</feature>
<dbReference type="Pfam" id="PF24928">
    <property type="entry name" value="DUF7748"/>
    <property type="match status" value="1"/>
</dbReference>
<protein>
    <recommendedName>
        <fullName evidence="1">DUF7748 domain-containing protein</fullName>
    </recommendedName>
</protein>
<sequence length="131" mass="14813">MAGSNKIVLRNDLEYSVSIKEGNAGHFRVLTVLGPGKTFSLKIDPNATYREYLFITLPDETSLDVVSSDDFAEWKEIKIYEDNKKFYWMGTKKRSGSGSVQELTQAQEVNTVPTTAHEPGLFKKILNRFGF</sequence>
<dbReference type="InterPro" id="IPR056650">
    <property type="entry name" value="DUF7748"/>
</dbReference>
<reference evidence="2" key="1">
    <citation type="submission" date="2020-06" db="EMBL/GenBank/DDBJ databases">
        <title>WGS assembly of Ceratodon purpureus strain R40.</title>
        <authorList>
            <person name="Carey S.B."/>
            <person name="Jenkins J."/>
            <person name="Shu S."/>
            <person name="Lovell J.T."/>
            <person name="Sreedasyam A."/>
            <person name="Maumus F."/>
            <person name="Tiley G.P."/>
            <person name="Fernandez-Pozo N."/>
            <person name="Barry K."/>
            <person name="Chen C."/>
            <person name="Wang M."/>
            <person name="Lipzen A."/>
            <person name="Daum C."/>
            <person name="Saski C.A."/>
            <person name="Payton A.C."/>
            <person name="Mcbreen J.C."/>
            <person name="Conrad R.E."/>
            <person name="Kollar L.M."/>
            <person name="Olsson S."/>
            <person name="Huttunen S."/>
            <person name="Landis J.B."/>
            <person name="Wickett N.J."/>
            <person name="Johnson M.G."/>
            <person name="Rensing S.A."/>
            <person name="Grimwood J."/>
            <person name="Schmutz J."/>
            <person name="Mcdaniel S.F."/>
        </authorList>
    </citation>
    <scope>NUCLEOTIDE SEQUENCE</scope>
    <source>
        <strain evidence="2">R40</strain>
    </source>
</reference>
<accession>A0A8T0IHF3</accession>
<dbReference type="EMBL" id="CM026423">
    <property type="protein sequence ID" value="KAG0581978.1"/>
    <property type="molecule type" value="Genomic_DNA"/>
</dbReference>
<dbReference type="AlphaFoldDB" id="A0A8T0IHF3"/>